<sequence>MATDVNEFVINADEVISRAKERGESELLISKKQEALDKIESLEMPKPDKTKLNRWDFFTVTQPVTDSSVYGSLEELPESVRSLLDIEHTENIYVQHNNTPAFLKVSDDLLDKGVIIENIIEASANHPELVEKYFMTDGVKMDEHKLAAYHAAMLNGGLFIYVPKNVQIENPVQMVVLHDDEKASLFNHVLIVADEGSELTYVENYLSGVDKSNEQVNIISEVIAKDNAKVKYGAVDFLAEGFTGYINRRGVTGRDADIDWALGLMNDSNVIYDNTTYLIGDNSDSDLKIVVVGRGEQKLNFTSQIIHYGKDTNGHILKHGVMKDSASSIFNGVGYIKHGGTRADAQQESRVLMLSEKARGDANPILLIDEDDVTAGHAASVGRVDPIQLFYLMSRGISQKEAERLVIHGFLDPVVRALPIESVKNQLREVIEMKVLSK</sequence>
<dbReference type="Pfam" id="PF01458">
    <property type="entry name" value="SUFBD_core"/>
    <property type="match status" value="1"/>
</dbReference>
<name>A0A0F7HJL0_9STAP</name>
<evidence type="ECO:0000256" key="1">
    <source>
        <dbReference type="ARBA" id="ARBA00043967"/>
    </source>
</evidence>
<evidence type="ECO:0000313" key="4">
    <source>
        <dbReference type="EMBL" id="AKG73267.1"/>
    </source>
</evidence>
<dbReference type="RefSeq" id="WP_046789458.1">
    <property type="nucleotide sequence ID" value="NZ_CP011366.1"/>
</dbReference>
<dbReference type="AlphaFoldDB" id="A0A0F7HJL0"/>
<dbReference type="EMBL" id="CP011366">
    <property type="protein sequence ID" value="AKG73267.1"/>
    <property type="molecule type" value="Genomic_DNA"/>
</dbReference>
<dbReference type="InterPro" id="IPR055346">
    <property type="entry name" value="Fe-S_cluster_assembly_SufBD"/>
</dbReference>
<reference evidence="4 6" key="1">
    <citation type="journal article" date="2015" name="Int. J. Syst. Evol. Microbiol.">
        <title>Complete genome sequence of Salinicoccus halodurans H3B36, isolated from the Qaidam Basin in China.</title>
        <authorList>
            <person name="Jiang K."/>
            <person name="Xue Y."/>
            <person name="Ma Y."/>
        </authorList>
    </citation>
    <scope>NUCLEOTIDE SEQUENCE [LARGE SCALE GENOMIC DNA]</scope>
    <source>
        <strain evidence="4 6">H3B36</strain>
    </source>
</reference>
<dbReference type="EMBL" id="FOTB01000004">
    <property type="protein sequence ID" value="SFK83112.1"/>
    <property type="molecule type" value="Genomic_DNA"/>
</dbReference>
<proteinExistence type="inferred from homology"/>
<protein>
    <submittedName>
        <fullName evidence="5">Fe-S cluster assembly protein SufD</fullName>
    </submittedName>
</protein>
<dbReference type="InterPro" id="IPR037284">
    <property type="entry name" value="SUF_FeS_clus_asmbl_SufBD_sf"/>
</dbReference>
<keyword evidence="6" id="KW-1185">Reference proteome</keyword>
<dbReference type="InterPro" id="IPR000825">
    <property type="entry name" value="SUF_FeS_clus_asmbl_SufBD_core"/>
</dbReference>
<evidence type="ECO:0000313" key="5">
    <source>
        <dbReference type="EMBL" id="SFK83112.1"/>
    </source>
</evidence>
<dbReference type="InterPro" id="IPR045595">
    <property type="entry name" value="SufBD_N"/>
</dbReference>
<dbReference type="InterPro" id="IPR011542">
    <property type="entry name" value="SUF_FeS_clus_asmbl_SufD"/>
</dbReference>
<dbReference type="Proteomes" id="UP000034029">
    <property type="component" value="Chromosome"/>
</dbReference>
<evidence type="ECO:0000259" key="3">
    <source>
        <dbReference type="Pfam" id="PF19295"/>
    </source>
</evidence>
<gene>
    <name evidence="4" type="ORF">AAT16_02965</name>
    <name evidence="5" type="ORF">SAMN05216235_1930</name>
</gene>
<feature type="domain" description="SUF system FeS cluster assembly SufBD N-terminal" evidence="3">
    <location>
        <begin position="106"/>
        <end position="174"/>
    </location>
</feature>
<evidence type="ECO:0000313" key="6">
    <source>
        <dbReference type="Proteomes" id="UP000034029"/>
    </source>
</evidence>
<dbReference type="KEGG" id="shv:AAT16_02965"/>
<dbReference type="Pfam" id="PF19295">
    <property type="entry name" value="SufBD_N"/>
    <property type="match status" value="1"/>
</dbReference>
<reference evidence="5 7" key="3">
    <citation type="submission" date="2016-10" db="EMBL/GenBank/DDBJ databases">
        <authorList>
            <person name="Varghese N."/>
            <person name="Submissions S."/>
        </authorList>
    </citation>
    <scope>NUCLEOTIDE SEQUENCE [LARGE SCALE GENOMIC DNA]</scope>
    <source>
        <strain evidence="5 7">CGMCC 1.6501</strain>
    </source>
</reference>
<reference evidence="6" key="2">
    <citation type="submission" date="2015-04" db="EMBL/GenBank/DDBJ databases">
        <title>Complete genome sequence of Salinicoccus halodurans strain H3B36, isolated from the Qaidam basin of China.</title>
        <authorList>
            <person name="Ma Y."/>
            <person name="Jiang K."/>
            <person name="Xue Y."/>
        </authorList>
    </citation>
    <scope>NUCLEOTIDE SEQUENCE [LARGE SCALE GENOMIC DNA]</scope>
    <source>
        <strain evidence="6">H3B36</strain>
    </source>
</reference>
<organism evidence="5 7">
    <name type="scientific">Salinicoccus halodurans</name>
    <dbReference type="NCBI Taxonomy" id="407035"/>
    <lineage>
        <taxon>Bacteria</taxon>
        <taxon>Bacillati</taxon>
        <taxon>Bacillota</taxon>
        <taxon>Bacilli</taxon>
        <taxon>Bacillales</taxon>
        <taxon>Staphylococcaceae</taxon>
        <taxon>Salinicoccus</taxon>
    </lineage>
</organism>
<dbReference type="PANTHER" id="PTHR30508:SF1">
    <property type="entry name" value="UPF0051 PROTEIN ABCI8, CHLOROPLASTIC-RELATED"/>
    <property type="match status" value="1"/>
</dbReference>
<dbReference type="Proteomes" id="UP000183090">
    <property type="component" value="Unassembled WGS sequence"/>
</dbReference>
<dbReference type="NCBIfam" id="TIGR01981">
    <property type="entry name" value="sufD"/>
    <property type="match status" value="1"/>
</dbReference>
<dbReference type="SUPFAM" id="SSF101960">
    <property type="entry name" value="Stabilizer of iron transporter SufD"/>
    <property type="match status" value="1"/>
</dbReference>
<evidence type="ECO:0000313" key="7">
    <source>
        <dbReference type="Proteomes" id="UP000183090"/>
    </source>
</evidence>
<dbReference type="GO" id="GO:0016226">
    <property type="term" value="P:iron-sulfur cluster assembly"/>
    <property type="evidence" value="ECO:0007669"/>
    <property type="project" value="InterPro"/>
</dbReference>
<dbReference type="PANTHER" id="PTHR30508">
    <property type="entry name" value="FES CLUSTER ASSEMBLY PROTEIN SUF"/>
    <property type="match status" value="1"/>
</dbReference>
<comment type="similarity">
    <text evidence="1">Belongs to the iron-sulfur cluster assembly SufBD family.</text>
</comment>
<feature type="domain" description="SUF system FeS cluster assembly SufBD core" evidence="2">
    <location>
        <begin position="179"/>
        <end position="410"/>
    </location>
</feature>
<evidence type="ECO:0000259" key="2">
    <source>
        <dbReference type="Pfam" id="PF01458"/>
    </source>
</evidence>
<dbReference type="OrthoDB" id="9803529at2"/>
<accession>A0A0F7HJL0</accession>